<dbReference type="Proteomes" id="UP000011083">
    <property type="component" value="Unassembled WGS sequence"/>
</dbReference>
<proteinExistence type="predicted"/>
<accession>L8GNB5</accession>
<evidence type="ECO:0000313" key="2">
    <source>
        <dbReference type="EMBL" id="ELR14555.1"/>
    </source>
</evidence>
<gene>
    <name evidence="2" type="ORF">ACA1_077860</name>
</gene>
<keyword evidence="3" id="KW-1185">Reference proteome</keyword>
<dbReference type="VEuPathDB" id="AmoebaDB:ACA1_077860"/>
<dbReference type="EMBL" id="KB008051">
    <property type="protein sequence ID" value="ELR14555.1"/>
    <property type="molecule type" value="Genomic_DNA"/>
</dbReference>
<evidence type="ECO:0000256" key="1">
    <source>
        <dbReference type="SAM" id="MobiDB-lite"/>
    </source>
</evidence>
<feature type="region of interest" description="Disordered" evidence="1">
    <location>
        <begin position="23"/>
        <end position="43"/>
    </location>
</feature>
<dbReference type="GeneID" id="14915154"/>
<dbReference type="AlphaFoldDB" id="L8GNB5"/>
<reference evidence="2 3" key="1">
    <citation type="journal article" date="2013" name="Genome Biol.">
        <title>Genome of Acanthamoeba castellanii highlights extensive lateral gene transfer and early evolution of tyrosine kinase signaling.</title>
        <authorList>
            <person name="Clarke M."/>
            <person name="Lohan A.J."/>
            <person name="Liu B."/>
            <person name="Lagkouvardos I."/>
            <person name="Roy S."/>
            <person name="Zafar N."/>
            <person name="Bertelli C."/>
            <person name="Schilde C."/>
            <person name="Kianianmomeni A."/>
            <person name="Burglin T.R."/>
            <person name="Frech C."/>
            <person name="Turcotte B."/>
            <person name="Kopec K.O."/>
            <person name="Synnott J.M."/>
            <person name="Choo C."/>
            <person name="Paponov I."/>
            <person name="Finkler A."/>
            <person name="Soon Heng Tan C."/>
            <person name="Hutchins A.P."/>
            <person name="Weinmeier T."/>
            <person name="Rattei T."/>
            <person name="Chu J.S."/>
            <person name="Gimenez G."/>
            <person name="Irimia M."/>
            <person name="Rigden D.J."/>
            <person name="Fitzpatrick D.A."/>
            <person name="Lorenzo-Morales J."/>
            <person name="Bateman A."/>
            <person name="Chiu C.H."/>
            <person name="Tang P."/>
            <person name="Hegemann P."/>
            <person name="Fromm H."/>
            <person name="Raoult D."/>
            <person name="Greub G."/>
            <person name="Miranda-Saavedra D."/>
            <person name="Chen N."/>
            <person name="Nash P."/>
            <person name="Ginger M.L."/>
            <person name="Horn M."/>
            <person name="Schaap P."/>
            <person name="Caler L."/>
            <person name="Loftus B."/>
        </authorList>
    </citation>
    <scope>NUCLEOTIDE SEQUENCE [LARGE SCALE GENOMIC DNA]</scope>
    <source>
        <strain evidence="2 3">Neff</strain>
    </source>
</reference>
<name>L8GNB5_ACACF</name>
<protein>
    <submittedName>
        <fullName evidence="2">Uncharacterized protein</fullName>
    </submittedName>
</protein>
<evidence type="ECO:0000313" key="3">
    <source>
        <dbReference type="Proteomes" id="UP000011083"/>
    </source>
</evidence>
<dbReference type="KEGG" id="acan:ACA1_077860"/>
<dbReference type="RefSeq" id="XP_004336568.1">
    <property type="nucleotide sequence ID" value="XM_004336520.1"/>
</dbReference>
<organism evidence="2 3">
    <name type="scientific">Acanthamoeba castellanii (strain ATCC 30010 / Neff)</name>
    <dbReference type="NCBI Taxonomy" id="1257118"/>
    <lineage>
        <taxon>Eukaryota</taxon>
        <taxon>Amoebozoa</taxon>
        <taxon>Discosea</taxon>
        <taxon>Longamoebia</taxon>
        <taxon>Centramoebida</taxon>
        <taxon>Acanthamoebidae</taxon>
        <taxon>Acanthamoeba</taxon>
    </lineage>
</organism>
<sequence length="233" mass="25618">MELLSSGALSPSVLSEWAAAKATAKGSSKSTPRGKPKVPFKQPPAFSGVDGEDFYTWKDQLLTTQVLHDYDDSEFAPVVAYALASAAMKWMSVQPATTTRSATALLEGLKRRYGLPTVEALARHVQACWQEKGEQASDFWLRIGKEAARLGSKARALVDLNELWRSGLRQDLCNYIDLFPLVNYEALWDQLDRYESNKIAQQAAAVMATVPTSPLVVEQLAVLTEAVVRLTAE</sequence>